<accession>A0ABZ2V6B4</accession>
<dbReference type="Pfam" id="PF01425">
    <property type="entry name" value="Amidase"/>
    <property type="match status" value="1"/>
</dbReference>
<sequence>MNIELNAVSATALAAGLDAGEFTSEELIKACFAAIHAHGDDAIFITLMKETALTAARESDARRKAGQLLSDWDGIPVAWKDLVDIPGTPTTAASAVNERVAPPARGAVIFENCTKAGLICIGKTNLSEFAYSGLGLNPHFGTPVNPHSTVEPLAPGGSSSGSAVAVAASLVPLAIGTDTAGSVRVPASFCGITGFKSSQSHYEKTGIFPLSDSLDSVGSFAHSIEDIITFDAILRGKTLKPVPAAPIPKPNLVVPTNVVMDGLDPEVAACFDHVLDKLENAGYVVTRRAFPIFDEVVALFAKHGTLTVAEAATLHKDLLASPDADKMDQRVRERMGTAKQFSAQDYIQLQWDRMRLEHAVRETLGHDILVFPTVPITAPSISELEADNNLFAQTNLLVLRNTMLGNYLGMPGVSIPAGQASEGAPIGTLFSVAQSLDLELLYHCRSIERCLVR</sequence>
<dbReference type="InterPro" id="IPR023631">
    <property type="entry name" value="Amidase_dom"/>
</dbReference>
<gene>
    <name evidence="2" type="ORF">AABB29_05465</name>
</gene>
<evidence type="ECO:0000259" key="1">
    <source>
        <dbReference type="Pfam" id="PF01425"/>
    </source>
</evidence>
<dbReference type="Proteomes" id="UP001440612">
    <property type="component" value="Chromosome"/>
</dbReference>
<dbReference type="PANTHER" id="PTHR11895">
    <property type="entry name" value="TRANSAMIDASE"/>
    <property type="match status" value="1"/>
</dbReference>
<protein>
    <submittedName>
        <fullName evidence="2">Amidase family protein</fullName>
    </submittedName>
</protein>
<evidence type="ECO:0000313" key="2">
    <source>
        <dbReference type="EMBL" id="WZC50094.1"/>
    </source>
</evidence>
<dbReference type="SUPFAM" id="SSF75304">
    <property type="entry name" value="Amidase signature (AS) enzymes"/>
    <property type="match status" value="1"/>
</dbReference>
<name>A0ABZ2V6B4_9RHOB</name>
<dbReference type="PROSITE" id="PS00571">
    <property type="entry name" value="AMIDASES"/>
    <property type="match status" value="1"/>
</dbReference>
<organism evidence="2 3">
    <name type="scientific">Yoonia phaeophyticola</name>
    <dbReference type="NCBI Taxonomy" id="3137369"/>
    <lineage>
        <taxon>Bacteria</taxon>
        <taxon>Pseudomonadati</taxon>
        <taxon>Pseudomonadota</taxon>
        <taxon>Alphaproteobacteria</taxon>
        <taxon>Rhodobacterales</taxon>
        <taxon>Paracoccaceae</taxon>
        <taxon>Yoonia</taxon>
    </lineage>
</organism>
<dbReference type="Gene3D" id="3.90.1300.10">
    <property type="entry name" value="Amidase signature (AS) domain"/>
    <property type="match status" value="1"/>
</dbReference>
<dbReference type="InterPro" id="IPR020556">
    <property type="entry name" value="Amidase_CS"/>
</dbReference>
<reference evidence="3" key="1">
    <citation type="submission" date="2024-04" db="EMBL/GenBank/DDBJ databases">
        <title>Phylogenomic analyses of a clade within the roseobacter group suggest taxonomic reassignments of species of the genera Aestuariivita, Citreicella, Loktanella, Nautella, Pelagibaca, Ruegeria, Thalassobius, Thiobacimonas and Tropicibacter, and the proposal o.</title>
        <authorList>
            <person name="Jeon C.O."/>
        </authorList>
    </citation>
    <scope>NUCLEOTIDE SEQUENCE [LARGE SCALE GENOMIC DNA]</scope>
    <source>
        <strain evidence="3">BS5-3</strain>
    </source>
</reference>
<dbReference type="RefSeq" id="WP_341368204.1">
    <property type="nucleotide sequence ID" value="NZ_CP150951.2"/>
</dbReference>
<proteinExistence type="predicted"/>
<evidence type="ECO:0000313" key="3">
    <source>
        <dbReference type="Proteomes" id="UP001440612"/>
    </source>
</evidence>
<keyword evidence="3" id="KW-1185">Reference proteome</keyword>
<dbReference type="InterPro" id="IPR000120">
    <property type="entry name" value="Amidase"/>
</dbReference>
<dbReference type="InterPro" id="IPR036928">
    <property type="entry name" value="AS_sf"/>
</dbReference>
<feature type="domain" description="Amidase" evidence="1">
    <location>
        <begin position="26"/>
        <end position="430"/>
    </location>
</feature>
<dbReference type="EMBL" id="CP150951">
    <property type="protein sequence ID" value="WZC50094.1"/>
    <property type="molecule type" value="Genomic_DNA"/>
</dbReference>
<dbReference type="PANTHER" id="PTHR11895:SF176">
    <property type="entry name" value="AMIDASE AMID-RELATED"/>
    <property type="match status" value="1"/>
</dbReference>